<accession>M5PW40</accession>
<evidence type="ECO:0000313" key="2">
    <source>
        <dbReference type="Proteomes" id="UP000011922"/>
    </source>
</evidence>
<name>M5PW40_DESAF</name>
<comment type="caution">
    <text evidence="1">The sequence shown here is derived from an EMBL/GenBank/DDBJ whole genome shotgun (WGS) entry which is preliminary data.</text>
</comment>
<dbReference type="RefSeq" id="WP_005984535.1">
    <property type="nucleotide sequence ID" value="NZ_AOSV01000006.1"/>
</dbReference>
<proteinExistence type="predicted"/>
<reference evidence="1 2" key="1">
    <citation type="journal article" date="2013" name="Genome Announc.">
        <title>Draft Genome Sequence for Desulfovibrio africanus Strain PCS.</title>
        <authorList>
            <person name="Brown S.D."/>
            <person name="Utturkar S.M."/>
            <person name="Arkin A.P."/>
            <person name="Deutschbauer A.M."/>
            <person name="Elias D.A."/>
            <person name="Hazen T.C."/>
            <person name="Chakraborty R."/>
        </authorList>
    </citation>
    <scope>NUCLEOTIDE SEQUENCE [LARGE SCALE GENOMIC DNA]</scope>
    <source>
        <strain evidence="1 2">PCS</strain>
    </source>
</reference>
<gene>
    <name evidence="1" type="ORF">PCS_00957</name>
</gene>
<evidence type="ECO:0000313" key="1">
    <source>
        <dbReference type="EMBL" id="EMG38284.1"/>
    </source>
</evidence>
<protein>
    <submittedName>
        <fullName evidence="1">Uncharacterized protein</fullName>
    </submittedName>
</protein>
<sequence>MKKKIVITALTQDEGAVMRLMKTVRSYGLEPGGHFWQDDLKNLSWLGPSLELAAPDCALWAILGPAETLAKPSVRTGLSLAALRLQAARGHGLPLLVLPTTGEVDPAGLPTPLMAAEVIPADSPTLGSKLTARANMPVRPAEAEYRLDVHGLPGLGLWIEAGPGKGRTWSGAMLGITGAEIAAHGVGPAGGPPERCVLEYPMQGLKLAQNEREYTAWGVRNVLDERSSYYISVKGDPAGLVFGPLPKGDEAEVHTLSM</sequence>
<organism evidence="1 2">
    <name type="scientific">Desulfocurvibacter africanus PCS</name>
    <dbReference type="NCBI Taxonomy" id="1262666"/>
    <lineage>
        <taxon>Bacteria</taxon>
        <taxon>Pseudomonadati</taxon>
        <taxon>Thermodesulfobacteriota</taxon>
        <taxon>Desulfovibrionia</taxon>
        <taxon>Desulfovibrionales</taxon>
        <taxon>Desulfovibrionaceae</taxon>
        <taxon>Desulfocurvibacter</taxon>
    </lineage>
</organism>
<dbReference type="PATRIC" id="fig|1262666.3.peg.969"/>
<dbReference type="AlphaFoldDB" id="M5PW40"/>
<dbReference type="OrthoDB" id="5431200at2"/>
<dbReference type="Proteomes" id="UP000011922">
    <property type="component" value="Unassembled WGS sequence"/>
</dbReference>
<dbReference type="EMBL" id="AOSV01000006">
    <property type="protein sequence ID" value="EMG38284.1"/>
    <property type="molecule type" value="Genomic_DNA"/>
</dbReference>